<dbReference type="EMBL" id="JBFCZG010000007">
    <property type="protein sequence ID" value="KAL3420013.1"/>
    <property type="molecule type" value="Genomic_DNA"/>
</dbReference>
<accession>A0ABR4P9L3</accession>
<keyword evidence="3" id="KW-1185">Reference proteome</keyword>
<organism evidence="2 3">
    <name type="scientific">Phlyctema vagabunda</name>
    <dbReference type="NCBI Taxonomy" id="108571"/>
    <lineage>
        <taxon>Eukaryota</taxon>
        <taxon>Fungi</taxon>
        <taxon>Dikarya</taxon>
        <taxon>Ascomycota</taxon>
        <taxon>Pezizomycotina</taxon>
        <taxon>Leotiomycetes</taxon>
        <taxon>Helotiales</taxon>
        <taxon>Dermateaceae</taxon>
        <taxon>Phlyctema</taxon>
    </lineage>
</organism>
<name>A0ABR4P9L3_9HELO</name>
<protein>
    <submittedName>
        <fullName evidence="2">Uncharacterized protein</fullName>
    </submittedName>
</protein>
<feature type="region of interest" description="Disordered" evidence="1">
    <location>
        <begin position="1"/>
        <end position="21"/>
    </location>
</feature>
<sequence length="107" mass="11031">MSSDSTSTNNNNNPSLIGGHAQFAKGYVEEALGNATGSREWQESGKADSAQGIQAMKAAGEQRKTDPQTGAAGGVNPTTAKMEEVAGRLAGCEGMEKEGAEKLQKTT</sequence>
<dbReference type="Proteomes" id="UP001629113">
    <property type="component" value="Unassembled WGS sequence"/>
</dbReference>
<comment type="caution">
    <text evidence="2">The sequence shown here is derived from an EMBL/GenBank/DDBJ whole genome shotgun (WGS) entry which is preliminary data.</text>
</comment>
<proteinExistence type="predicted"/>
<feature type="region of interest" description="Disordered" evidence="1">
    <location>
        <begin position="34"/>
        <end position="80"/>
    </location>
</feature>
<evidence type="ECO:0000256" key="1">
    <source>
        <dbReference type="SAM" id="MobiDB-lite"/>
    </source>
</evidence>
<feature type="compositionally biased region" description="Low complexity" evidence="1">
    <location>
        <begin position="1"/>
        <end position="15"/>
    </location>
</feature>
<evidence type="ECO:0000313" key="2">
    <source>
        <dbReference type="EMBL" id="KAL3420013.1"/>
    </source>
</evidence>
<gene>
    <name evidence="2" type="ORF">PVAG01_08512</name>
</gene>
<reference evidence="2 3" key="1">
    <citation type="submission" date="2024-06" db="EMBL/GenBank/DDBJ databases">
        <title>Complete genome of Phlyctema vagabunda strain 19-DSS-EL-015.</title>
        <authorList>
            <person name="Fiorenzani C."/>
        </authorList>
    </citation>
    <scope>NUCLEOTIDE SEQUENCE [LARGE SCALE GENOMIC DNA]</scope>
    <source>
        <strain evidence="2 3">19-DSS-EL-015</strain>
    </source>
</reference>
<evidence type="ECO:0000313" key="3">
    <source>
        <dbReference type="Proteomes" id="UP001629113"/>
    </source>
</evidence>